<dbReference type="Pfam" id="PF07332">
    <property type="entry name" value="Phage_holin_3_6"/>
    <property type="match status" value="1"/>
</dbReference>
<comment type="caution">
    <text evidence="2">The sequence shown here is derived from an EMBL/GenBank/DDBJ whole genome shotgun (WGS) entry which is preliminary data.</text>
</comment>
<dbReference type="EMBL" id="JBHSGG010000002">
    <property type="protein sequence ID" value="MFC4726973.1"/>
    <property type="molecule type" value="Genomic_DNA"/>
</dbReference>
<keyword evidence="1" id="KW-0812">Transmembrane</keyword>
<feature type="transmembrane region" description="Helical" evidence="1">
    <location>
        <begin position="96"/>
        <end position="117"/>
    </location>
</feature>
<evidence type="ECO:0000313" key="2">
    <source>
        <dbReference type="EMBL" id="MFC4726973.1"/>
    </source>
</evidence>
<dbReference type="Proteomes" id="UP001595892">
    <property type="component" value="Unassembled WGS sequence"/>
</dbReference>
<proteinExistence type="predicted"/>
<evidence type="ECO:0000313" key="3">
    <source>
        <dbReference type="Proteomes" id="UP001595892"/>
    </source>
</evidence>
<sequence length="150" mass="15809">MSAQPNVHRSGPYEGMPAGSAEARMEDRSIGSLLRQLAHEVPALMTNELALAKAEMRESLRATRAGVAAVATGGVIALGGFLILLLAAVYGLSTVVAPWLAALIVGAAALVVGLLMVQAGKKKFEPESFRPERTLDALHKDRDAIARRTP</sequence>
<dbReference type="RefSeq" id="WP_377002945.1">
    <property type="nucleotide sequence ID" value="NZ_JBHSGG010000002.1"/>
</dbReference>
<reference evidence="3" key="1">
    <citation type="journal article" date="2019" name="Int. J. Syst. Evol. Microbiol.">
        <title>The Global Catalogue of Microorganisms (GCM) 10K type strain sequencing project: providing services to taxonomists for standard genome sequencing and annotation.</title>
        <authorList>
            <consortium name="The Broad Institute Genomics Platform"/>
            <consortium name="The Broad Institute Genome Sequencing Center for Infectious Disease"/>
            <person name="Wu L."/>
            <person name="Ma J."/>
        </authorList>
    </citation>
    <scope>NUCLEOTIDE SEQUENCE [LARGE SCALE GENOMIC DNA]</scope>
    <source>
        <strain evidence="3">CGMCC 1.13574</strain>
    </source>
</reference>
<accession>A0ABV9NJT6</accession>
<keyword evidence="1" id="KW-1133">Transmembrane helix</keyword>
<organism evidence="2 3">
    <name type="scientific">Coralloluteibacterium thermophilum</name>
    <dbReference type="NCBI Taxonomy" id="2707049"/>
    <lineage>
        <taxon>Bacteria</taxon>
        <taxon>Pseudomonadati</taxon>
        <taxon>Pseudomonadota</taxon>
        <taxon>Gammaproteobacteria</taxon>
        <taxon>Lysobacterales</taxon>
        <taxon>Lysobacteraceae</taxon>
        <taxon>Coralloluteibacterium</taxon>
    </lineage>
</organism>
<feature type="transmembrane region" description="Helical" evidence="1">
    <location>
        <begin position="65"/>
        <end position="90"/>
    </location>
</feature>
<gene>
    <name evidence="2" type="ORF">ACFO3Q_02110</name>
</gene>
<keyword evidence="1" id="KW-0472">Membrane</keyword>
<keyword evidence="3" id="KW-1185">Reference proteome</keyword>
<dbReference type="InterPro" id="IPR009937">
    <property type="entry name" value="Phage_holin_3_6"/>
</dbReference>
<evidence type="ECO:0000256" key="1">
    <source>
        <dbReference type="SAM" id="Phobius"/>
    </source>
</evidence>
<name>A0ABV9NJT6_9GAMM</name>
<protein>
    <submittedName>
        <fullName evidence="2">Phage holin family protein</fullName>
    </submittedName>
</protein>